<dbReference type="Proteomes" id="UP000663760">
    <property type="component" value="Chromosome 7"/>
</dbReference>
<evidence type="ECO:0000313" key="3">
    <source>
        <dbReference type="Proteomes" id="UP000663760"/>
    </source>
</evidence>
<gene>
    <name evidence="2" type="ORF">SI8410_07010011</name>
</gene>
<dbReference type="AlphaFoldDB" id="A0A7I8KP00"/>
<dbReference type="EMBL" id="LR746270">
    <property type="protein sequence ID" value="CAA7399341.1"/>
    <property type="molecule type" value="Genomic_DNA"/>
</dbReference>
<proteinExistence type="predicted"/>
<evidence type="ECO:0000313" key="2">
    <source>
        <dbReference type="EMBL" id="CAA7399341.1"/>
    </source>
</evidence>
<feature type="region of interest" description="Disordered" evidence="1">
    <location>
        <begin position="45"/>
        <end position="74"/>
    </location>
</feature>
<keyword evidence="3" id="KW-1185">Reference proteome</keyword>
<feature type="compositionally biased region" description="Basic residues" evidence="1">
    <location>
        <begin position="62"/>
        <end position="74"/>
    </location>
</feature>
<name>A0A7I8KP00_SPIIN</name>
<accession>A0A7I8KP00</accession>
<evidence type="ECO:0000256" key="1">
    <source>
        <dbReference type="SAM" id="MobiDB-lite"/>
    </source>
</evidence>
<reference evidence="2" key="1">
    <citation type="submission" date="2020-02" db="EMBL/GenBank/DDBJ databases">
        <authorList>
            <person name="Scholz U."/>
            <person name="Mascher M."/>
            <person name="Fiebig A."/>
        </authorList>
    </citation>
    <scope>NUCLEOTIDE SEQUENCE</scope>
</reference>
<protein>
    <submittedName>
        <fullName evidence="2">Uncharacterized protein</fullName>
    </submittedName>
</protein>
<sequence length="74" mass="8664">MVSKISDAHFEALKADNKNLRKTREESTDLMYQLQQKILEALEKKEQLNLQPTSSYQPAQSKSRHKKPPLHPYQ</sequence>
<feature type="compositionally biased region" description="Polar residues" evidence="1">
    <location>
        <begin position="48"/>
        <end position="61"/>
    </location>
</feature>
<organism evidence="2 3">
    <name type="scientific">Spirodela intermedia</name>
    <name type="common">Intermediate duckweed</name>
    <dbReference type="NCBI Taxonomy" id="51605"/>
    <lineage>
        <taxon>Eukaryota</taxon>
        <taxon>Viridiplantae</taxon>
        <taxon>Streptophyta</taxon>
        <taxon>Embryophyta</taxon>
        <taxon>Tracheophyta</taxon>
        <taxon>Spermatophyta</taxon>
        <taxon>Magnoliopsida</taxon>
        <taxon>Liliopsida</taxon>
        <taxon>Araceae</taxon>
        <taxon>Lemnoideae</taxon>
        <taxon>Spirodela</taxon>
    </lineage>
</organism>